<dbReference type="GO" id="GO:0006231">
    <property type="term" value="P:dTMP biosynthetic process"/>
    <property type="evidence" value="ECO:0007669"/>
    <property type="project" value="TreeGrafter"/>
</dbReference>
<dbReference type="PANTHER" id="PTHR11548:SF1">
    <property type="entry name" value="THYMIDYLATE SYNTHASE 1"/>
    <property type="match status" value="1"/>
</dbReference>
<proteinExistence type="predicted"/>
<dbReference type="InterPro" id="IPR045097">
    <property type="entry name" value="Thymidate_synth/dCMP_Mease"/>
</dbReference>
<keyword evidence="2 4" id="KW-0808">Transferase</keyword>
<dbReference type="Gene3D" id="3.30.572.10">
    <property type="entry name" value="Thymidylate synthase/dCMP hydroxymethylase domain"/>
    <property type="match status" value="1"/>
</dbReference>
<evidence type="ECO:0000259" key="3">
    <source>
        <dbReference type="Pfam" id="PF00303"/>
    </source>
</evidence>
<accession>A0A7K1GIJ8</accession>
<dbReference type="GO" id="GO:0004799">
    <property type="term" value="F:thymidylate synthase activity"/>
    <property type="evidence" value="ECO:0007669"/>
    <property type="project" value="UniProtKB-EC"/>
</dbReference>
<dbReference type="Proteomes" id="UP000447545">
    <property type="component" value="Unassembled WGS sequence"/>
</dbReference>
<dbReference type="GO" id="GO:0032259">
    <property type="term" value="P:methylation"/>
    <property type="evidence" value="ECO:0007669"/>
    <property type="project" value="UniProtKB-KW"/>
</dbReference>
<comment type="caution">
    <text evidence="4">The sequence shown here is derived from an EMBL/GenBank/DDBJ whole genome shotgun (WGS) entry which is preliminary data.</text>
</comment>
<dbReference type="PANTHER" id="PTHR11548">
    <property type="entry name" value="THYMIDYLATE SYNTHASE 1"/>
    <property type="match status" value="1"/>
</dbReference>
<evidence type="ECO:0000256" key="2">
    <source>
        <dbReference type="ARBA" id="ARBA00022679"/>
    </source>
</evidence>
<dbReference type="SUPFAM" id="SSF55831">
    <property type="entry name" value="Thymidylate synthase/dCMP hydroxymethylase"/>
    <property type="match status" value="1"/>
</dbReference>
<sequence length="80" mass="9450">ARLTGYKPRWFTYFIGDAHIYENHIEMVTEQLKRKPFPAPRFVIADRVPDFAVTGKYQPEWLEQVEPADFSLEGYEHHAP</sequence>
<feature type="domain" description="Thymidylate synthase/dCMP hydroxymethylase" evidence="3">
    <location>
        <begin position="1"/>
        <end position="79"/>
    </location>
</feature>
<dbReference type="RefSeq" id="WP_235898442.1">
    <property type="nucleotide sequence ID" value="NZ_WJYA01000288.1"/>
</dbReference>
<feature type="non-terminal residue" evidence="4">
    <location>
        <position position="1"/>
    </location>
</feature>
<dbReference type="AlphaFoldDB" id="A0A7K1GIJ8"/>
<protein>
    <submittedName>
        <fullName evidence="4">Thymidylate synthase</fullName>
        <ecNumber evidence="4">2.1.1.45</ecNumber>
    </submittedName>
</protein>
<dbReference type="InterPro" id="IPR023451">
    <property type="entry name" value="Thymidate_synth/dCMP_Mease_dom"/>
</dbReference>
<evidence type="ECO:0000313" key="4">
    <source>
        <dbReference type="EMBL" id="MTE28488.1"/>
    </source>
</evidence>
<evidence type="ECO:0000313" key="5">
    <source>
        <dbReference type="Proteomes" id="UP000447545"/>
    </source>
</evidence>
<dbReference type="GO" id="GO:0005829">
    <property type="term" value="C:cytosol"/>
    <property type="evidence" value="ECO:0007669"/>
    <property type="project" value="TreeGrafter"/>
</dbReference>
<dbReference type="Pfam" id="PF00303">
    <property type="entry name" value="Thymidylat_synt"/>
    <property type="match status" value="1"/>
</dbReference>
<reference evidence="4 5" key="1">
    <citation type="submission" date="2019-11" db="EMBL/GenBank/DDBJ databases">
        <title>Winogradskyella ouciana sp. nov., isolated from the hadal seawater of the Mariana Trench.</title>
        <authorList>
            <person name="Liu R."/>
        </authorList>
    </citation>
    <scope>NUCLEOTIDE SEQUENCE [LARGE SCALE GENOMIC DNA]</scope>
    <source>
        <strain evidence="4 5">ZXX205</strain>
    </source>
</reference>
<organism evidence="4 5">
    <name type="scientific">Winogradskyella ouciana</name>
    <dbReference type="NCBI Taxonomy" id="2608631"/>
    <lineage>
        <taxon>Bacteria</taxon>
        <taxon>Pseudomonadati</taxon>
        <taxon>Bacteroidota</taxon>
        <taxon>Flavobacteriia</taxon>
        <taxon>Flavobacteriales</taxon>
        <taxon>Flavobacteriaceae</taxon>
        <taxon>Winogradskyella</taxon>
    </lineage>
</organism>
<dbReference type="EMBL" id="WJYA01000288">
    <property type="protein sequence ID" value="MTE28488.1"/>
    <property type="molecule type" value="Genomic_DNA"/>
</dbReference>
<gene>
    <name evidence="4" type="primary">thyA</name>
    <name evidence="4" type="ORF">F1003_16360</name>
</gene>
<evidence type="ECO:0000256" key="1">
    <source>
        <dbReference type="ARBA" id="ARBA00022603"/>
    </source>
</evidence>
<feature type="non-terminal residue" evidence="4">
    <location>
        <position position="80"/>
    </location>
</feature>
<keyword evidence="1 4" id="KW-0489">Methyltransferase</keyword>
<dbReference type="InterPro" id="IPR036926">
    <property type="entry name" value="Thymidate_synth/dCMP_Mease_sf"/>
</dbReference>
<dbReference type="EC" id="2.1.1.45" evidence="4"/>
<keyword evidence="5" id="KW-1185">Reference proteome</keyword>
<name>A0A7K1GIJ8_9FLAO</name>